<dbReference type="EMBL" id="JOTP01000006">
    <property type="protein sequence ID" value="KEP26977.1"/>
    <property type="molecule type" value="Genomic_DNA"/>
</dbReference>
<comment type="caution">
    <text evidence="2">The sequence shown here is derived from an EMBL/GenBank/DDBJ whole genome shotgun (WGS) entry which is preliminary data.</text>
</comment>
<feature type="transmembrane region" description="Helical" evidence="1">
    <location>
        <begin position="94"/>
        <end position="118"/>
    </location>
</feature>
<protein>
    <submittedName>
        <fullName evidence="2">Uncharacterized protein</fullName>
    </submittedName>
</protein>
<keyword evidence="1" id="KW-0812">Transmembrane</keyword>
<keyword evidence="1" id="KW-0472">Membrane</keyword>
<evidence type="ECO:0000313" key="2">
    <source>
        <dbReference type="EMBL" id="KEP26977.1"/>
    </source>
</evidence>
<feature type="transmembrane region" description="Helical" evidence="1">
    <location>
        <begin position="21"/>
        <end position="40"/>
    </location>
</feature>
<keyword evidence="1" id="KW-1133">Transmembrane helix</keyword>
<evidence type="ECO:0000256" key="1">
    <source>
        <dbReference type="SAM" id="Phobius"/>
    </source>
</evidence>
<sequence length="131" mass="15083">MGHQFKKEEITIKNKIKVINKFIFEVAMILLPFSIVYLVMGNWLSGITDFGRSYVFPSDVTDFREVYGTKVKYGWIEFDTFGQGFKNYSFDVSYVFWGGLISVILLVLVGKLIHVGLVKSLVNRVNIKNRT</sequence>
<name>A0A081LCK1_9BACI</name>
<dbReference type="Proteomes" id="UP000028091">
    <property type="component" value="Unassembled WGS sequence"/>
</dbReference>
<keyword evidence="3" id="KW-1185">Reference proteome</keyword>
<evidence type="ECO:0000313" key="3">
    <source>
        <dbReference type="Proteomes" id="UP000028091"/>
    </source>
</evidence>
<organism evidence="2 3">
    <name type="scientific">Bacillus zhangzhouensis</name>
    <dbReference type="NCBI Taxonomy" id="1178540"/>
    <lineage>
        <taxon>Bacteria</taxon>
        <taxon>Bacillati</taxon>
        <taxon>Bacillota</taxon>
        <taxon>Bacilli</taxon>
        <taxon>Bacillales</taxon>
        <taxon>Bacillaceae</taxon>
        <taxon>Bacillus</taxon>
    </lineage>
</organism>
<dbReference type="AlphaFoldDB" id="A0A081LCK1"/>
<dbReference type="RefSeq" id="WP_034320320.1">
    <property type="nucleotide sequence ID" value="NZ_JOTP01000006.1"/>
</dbReference>
<proteinExistence type="predicted"/>
<reference evidence="2 3" key="1">
    <citation type="submission" date="2012-09" db="EMBL/GenBank/DDBJ databases">
        <title>Genome Sequence of Bacillus sp. DW5-4.</title>
        <authorList>
            <person name="Lai Q."/>
            <person name="Liu Y."/>
            <person name="Shao Z."/>
        </authorList>
    </citation>
    <scope>NUCLEOTIDE SEQUENCE [LARGE SCALE GENOMIC DNA]</scope>
    <source>
        <strain evidence="2 3">DW5-4</strain>
    </source>
</reference>
<accession>A0A081LCK1</accession>
<gene>
    <name evidence="2" type="ORF">BA70_17335</name>
</gene>